<dbReference type="PANTHER" id="PTHR46060">
    <property type="entry name" value="MARINER MOS1 TRANSPOSASE-LIKE PROTEIN"/>
    <property type="match status" value="1"/>
</dbReference>
<protein>
    <recommendedName>
        <fullName evidence="2">Mariner Mos1 transposase</fullName>
    </recommendedName>
</protein>
<organism evidence="1">
    <name type="scientific">Clastoptera arizonana</name>
    <name type="common">Arizona spittle bug</name>
    <dbReference type="NCBI Taxonomy" id="38151"/>
    <lineage>
        <taxon>Eukaryota</taxon>
        <taxon>Metazoa</taxon>
        <taxon>Ecdysozoa</taxon>
        <taxon>Arthropoda</taxon>
        <taxon>Hexapoda</taxon>
        <taxon>Insecta</taxon>
        <taxon>Pterygota</taxon>
        <taxon>Neoptera</taxon>
        <taxon>Paraneoptera</taxon>
        <taxon>Hemiptera</taxon>
        <taxon>Auchenorrhyncha</taxon>
        <taxon>Cercopoidea</taxon>
        <taxon>Clastopteridae</taxon>
        <taxon>Clastoptera</taxon>
    </lineage>
</organism>
<dbReference type="Gene3D" id="3.30.420.10">
    <property type="entry name" value="Ribonuclease H-like superfamily/Ribonuclease H"/>
    <property type="match status" value="1"/>
</dbReference>
<dbReference type="PANTHER" id="PTHR46060:SF1">
    <property type="entry name" value="MARINER MOS1 TRANSPOSASE-LIKE PROTEIN"/>
    <property type="match status" value="1"/>
</dbReference>
<proteinExistence type="predicted"/>
<reference evidence="1" key="1">
    <citation type="submission" date="2015-12" db="EMBL/GenBank/DDBJ databases">
        <title>De novo transcriptome assembly of four potential Pierce s Disease insect vectors from Arizona vineyards.</title>
        <authorList>
            <person name="Tassone E.E."/>
        </authorList>
    </citation>
    <scope>NUCLEOTIDE SEQUENCE</scope>
</reference>
<evidence type="ECO:0008006" key="2">
    <source>
        <dbReference type="Google" id="ProtNLM"/>
    </source>
</evidence>
<name>A0A1B6CWX6_9HEMI</name>
<dbReference type="Pfam" id="PF01359">
    <property type="entry name" value="Transposase_1"/>
    <property type="match status" value="1"/>
</dbReference>
<dbReference type="InterPro" id="IPR036397">
    <property type="entry name" value="RNaseH_sf"/>
</dbReference>
<sequence length="175" mass="20170">MGSSPRKPVKCRQTFLTRKLMATVFWDKKGIILVEFMERGTTINAAVYSDTLKKLRSAIQNRRRGMFTLGIVLLHDNVRPHTAARTQVLLNSFGWDIFEHSPQQSRFGGQRFSPFSWYEEMAGMGSRRFTDDEELKNSVSGWLRAQAADFYAEGIEKLVTRYDKCLNNCGNYVEK</sequence>
<dbReference type="EMBL" id="GEDC01019380">
    <property type="protein sequence ID" value="JAS17918.1"/>
    <property type="molecule type" value="Transcribed_RNA"/>
</dbReference>
<dbReference type="GO" id="GO:0003676">
    <property type="term" value="F:nucleic acid binding"/>
    <property type="evidence" value="ECO:0007669"/>
    <property type="project" value="InterPro"/>
</dbReference>
<evidence type="ECO:0000313" key="1">
    <source>
        <dbReference type="EMBL" id="JAS17918.1"/>
    </source>
</evidence>
<dbReference type="AlphaFoldDB" id="A0A1B6CWX6"/>
<dbReference type="InterPro" id="IPR001888">
    <property type="entry name" value="Transposase_1"/>
</dbReference>
<accession>A0A1B6CWX6</accession>
<dbReference type="InterPro" id="IPR052709">
    <property type="entry name" value="Transposase-MT_Hybrid"/>
</dbReference>
<gene>
    <name evidence="1" type="ORF">g.17874</name>
</gene>